<accession>A0A1E3NJ61</accession>
<dbReference type="GO" id="GO:1990113">
    <property type="term" value="P:RNA polymerase I assembly"/>
    <property type="evidence" value="ECO:0007669"/>
    <property type="project" value="TreeGrafter"/>
</dbReference>
<dbReference type="GO" id="GO:0051082">
    <property type="term" value="F:unfolded protein binding"/>
    <property type="evidence" value="ECO:0007669"/>
    <property type="project" value="InterPro"/>
</dbReference>
<dbReference type="Gene3D" id="1.10.287.370">
    <property type="match status" value="1"/>
</dbReference>
<dbReference type="Proteomes" id="UP000094455">
    <property type="component" value="Unassembled WGS sequence"/>
</dbReference>
<dbReference type="NCBIfam" id="TIGR00293">
    <property type="entry name" value="prefoldin subunit alpha"/>
    <property type="match status" value="1"/>
</dbReference>
<dbReference type="EMBL" id="KV454004">
    <property type="protein sequence ID" value="ODQ46169.1"/>
    <property type="molecule type" value="Genomic_DNA"/>
</dbReference>
<dbReference type="GO" id="GO:0032968">
    <property type="term" value="P:positive regulation of transcription elongation by RNA polymerase II"/>
    <property type="evidence" value="ECO:0007669"/>
    <property type="project" value="EnsemblFungi"/>
</dbReference>
<sequence length="136" mass="15177">VNLASLEPQQLVAFKQSTQQELIHLQSSYDALVLAQNKYRDCINSVKLIEQNSRAEGASGNEMLIPLTSSLYVQGQNRVDKFKIDVGTGYFVEKDGKEAIAFFNKRIDKLSGDSLKLQQLLADKVGLMQSIDTVLR</sequence>
<feature type="non-terminal residue" evidence="2">
    <location>
        <position position="136"/>
    </location>
</feature>
<dbReference type="GeneID" id="30179034"/>
<dbReference type="Pfam" id="PF02996">
    <property type="entry name" value="Prefoldin"/>
    <property type="match status" value="1"/>
</dbReference>
<keyword evidence="3" id="KW-1185">Reference proteome</keyword>
<evidence type="ECO:0000313" key="2">
    <source>
        <dbReference type="EMBL" id="ODQ46169.1"/>
    </source>
</evidence>
<evidence type="ECO:0008006" key="4">
    <source>
        <dbReference type="Google" id="ProtNLM"/>
    </source>
</evidence>
<reference evidence="2 3" key="1">
    <citation type="journal article" date="2016" name="Proc. Natl. Acad. Sci. U.S.A.">
        <title>Comparative genomics of biotechnologically important yeasts.</title>
        <authorList>
            <person name="Riley R."/>
            <person name="Haridas S."/>
            <person name="Wolfe K.H."/>
            <person name="Lopes M.R."/>
            <person name="Hittinger C.T."/>
            <person name="Goeker M."/>
            <person name="Salamov A.A."/>
            <person name="Wisecaver J.H."/>
            <person name="Long T.M."/>
            <person name="Calvey C.H."/>
            <person name="Aerts A.L."/>
            <person name="Barry K.W."/>
            <person name="Choi C."/>
            <person name="Clum A."/>
            <person name="Coughlan A.Y."/>
            <person name="Deshpande S."/>
            <person name="Douglass A.P."/>
            <person name="Hanson S.J."/>
            <person name="Klenk H.-P."/>
            <person name="LaButti K.M."/>
            <person name="Lapidus A."/>
            <person name="Lindquist E.A."/>
            <person name="Lipzen A.M."/>
            <person name="Meier-Kolthoff J.P."/>
            <person name="Ohm R.A."/>
            <person name="Otillar R.P."/>
            <person name="Pangilinan J.L."/>
            <person name="Peng Y."/>
            <person name="Rokas A."/>
            <person name="Rosa C.A."/>
            <person name="Scheuner C."/>
            <person name="Sibirny A.A."/>
            <person name="Slot J.C."/>
            <person name="Stielow J.B."/>
            <person name="Sun H."/>
            <person name="Kurtzman C.P."/>
            <person name="Blackwell M."/>
            <person name="Grigoriev I.V."/>
            <person name="Jeffries T.W."/>
        </authorList>
    </citation>
    <scope>NUCLEOTIDE SEQUENCE [LARGE SCALE GENOMIC DNA]</scope>
    <source>
        <strain evidence="2 3">NRRL Y-2026</strain>
    </source>
</reference>
<dbReference type="InterPro" id="IPR004127">
    <property type="entry name" value="Prefoldin_subunit_alpha"/>
</dbReference>
<dbReference type="SUPFAM" id="SSF46579">
    <property type="entry name" value="Prefoldin"/>
    <property type="match status" value="1"/>
</dbReference>
<dbReference type="RefSeq" id="XP_019017282.1">
    <property type="nucleotide sequence ID" value="XM_019162347.1"/>
</dbReference>
<comment type="similarity">
    <text evidence="1">Belongs to the prefoldin subunit alpha family.</text>
</comment>
<dbReference type="OrthoDB" id="10267474at2759"/>
<dbReference type="GO" id="GO:0015631">
    <property type="term" value="F:tubulin binding"/>
    <property type="evidence" value="ECO:0007669"/>
    <property type="project" value="EnsemblFungi"/>
</dbReference>
<organism evidence="2 3">
    <name type="scientific">Pichia membranifaciens NRRL Y-2026</name>
    <dbReference type="NCBI Taxonomy" id="763406"/>
    <lineage>
        <taxon>Eukaryota</taxon>
        <taxon>Fungi</taxon>
        <taxon>Dikarya</taxon>
        <taxon>Ascomycota</taxon>
        <taxon>Saccharomycotina</taxon>
        <taxon>Pichiomycetes</taxon>
        <taxon>Pichiales</taxon>
        <taxon>Pichiaceae</taxon>
        <taxon>Pichia</taxon>
    </lineage>
</organism>
<protein>
    <recommendedName>
        <fullName evidence="4">Prefoldin subunit 5</fullName>
    </recommendedName>
</protein>
<dbReference type="GO" id="GO:0032153">
    <property type="term" value="C:cell division site"/>
    <property type="evidence" value="ECO:0007669"/>
    <property type="project" value="EnsemblFungi"/>
</dbReference>
<dbReference type="InterPro" id="IPR011599">
    <property type="entry name" value="PFD_alpha_archaea"/>
</dbReference>
<evidence type="ECO:0000256" key="1">
    <source>
        <dbReference type="ARBA" id="ARBA00010048"/>
    </source>
</evidence>
<dbReference type="GO" id="GO:1990114">
    <property type="term" value="P:RNA polymerase II core complex assembly"/>
    <property type="evidence" value="ECO:0007669"/>
    <property type="project" value="TreeGrafter"/>
</dbReference>
<dbReference type="PANTHER" id="PTHR12674:SF2">
    <property type="entry name" value="PREFOLDIN SUBUNIT 5"/>
    <property type="match status" value="1"/>
</dbReference>
<dbReference type="GO" id="GO:0005737">
    <property type="term" value="C:cytoplasm"/>
    <property type="evidence" value="ECO:0007669"/>
    <property type="project" value="EnsemblFungi"/>
</dbReference>
<proteinExistence type="inferred from homology"/>
<dbReference type="GO" id="GO:0007021">
    <property type="term" value="P:tubulin complex assembly"/>
    <property type="evidence" value="ECO:0007669"/>
    <property type="project" value="EnsemblFungi"/>
</dbReference>
<dbReference type="CDD" id="cd23157">
    <property type="entry name" value="Prefoldin_5"/>
    <property type="match status" value="1"/>
</dbReference>
<dbReference type="AlphaFoldDB" id="A0A1E3NJ61"/>
<evidence type="ECO:0000313" key="3">
    <source>
        <dbReference type="Proteomes" id="UP000094455"/>
    </source>
</evidence>
<dbReference type="PANTHER" id="PTHR12674">
    <property type="entry name" value="PREFOLDIN SUBUNIT 5"/>
    <property type="match status" value="1"/>
</dbReference>
<dbReference type="GO" id="GO:1990115">
    <property type="term" value="P:RNA polymerase III assembly"/>
    <property type="evidence" value="ECO:0007669"/>
    <property type="project" value="TreeGrafter"/>
</dbReference>
<dbReference type="GO" id="GO:0016272">
    <property type="term" value="C:prefoldin complex"/>
    <property type="evidence" value="ECO:0007669"/>
    <property type="project" value="EnsemblFungi"/>
</dbReference>
<dbReference type="GO" id="GO:0051286">
    <property type="term" value="C:cell tip"/>
    <property type="evidence" value="ECO:0007669"/>
    <property type="project" value="EnsemblFungi"/>
</dbReference>
<dbReference type="GO" id="GO:0006457">
    <property type="term" value="P:protein folding"/>
    <property type="evidence" value="ECO:0007669"/>
    <property type="project" value="InterPro"/>
</dbReference>
<gene>
    <name evidence="2" type="ORF">PICMEDRAFT_24355</name>
</gene>
<dbReference type="InterPro" id="IPR009053">
    <property type="entry name" value="Prefoldin"/>
</dbReference>
<name>A0A1E3NJ61_9ASCO</name>
<feature type="non-terminal residue" evidence="2">
    <location>
        <position position="1"/>
    </location>
</feature>
<dbReference type="STRING" id="763406.A0A1E3NJ61"/>